<evidence type="ECO:0000313" key="15">
    <source>
        <dbReference type="EMBL" id="KAF5835198.1"/>
    </source>
</evidence>
<dbReference type="PROSITE" id="PS00039">
    <property type="entry name" value="DEAD_ATP_HELICASE"/>
    <property type="match status" value="1"/>
</dbReference>
<dbReference type="PROSITE" id="PS51195">
    <property type="entry name" value="Q_MOTIF"/>
    <property type="match status" value="1"/>
</dbReference>
<evidence type="ECO:0000256" key="8">
    <source>
        <dbReference type="ARBA" id="ARBA00037954"/>
    </source>
</evidence>
<evidence type="ECO:0000256" key="6">
    <source>
        <dbReference type="ARBA" id="ARBA00022840"/>
    </source>
</evidence>
<dbReference type="Pfam" id="PF00271">
    <property type="entry name" value="Helicase_C"/>
    <property type="match status" value="1"/>
</dbReference>
<dbReference type="InterPro" id="IPR014001">
    <property type="entry name" value="Helicase_ATP-bd"/>
</dbReference>
<feature type="short sequence motif" description="Q motif" evidence="10">
    <location>
        <begin position="510"/>
        <end position="538"/>
    </location>
</feature>
<feature type="compositionally biased region" description="Basic and acidic residues" evidence="11">
    <location>
        <begin position="236"/>
        <end position="249"/>
    </location>
</feature>
<gene>
    <name evidence="15" type="ORF">DUNSADRAFT_7740</name>
</gene>
<evidence type="ECO:0000256" key="10">
    <source>
        <dbReference type="PROSITE-ProRule" id="PRU00552"/>
    </source>
</evidence>
<dbReference type="InterPro" id="IPR011545">
    <property type="entry name" value="DEAD/DEAH_box_helicase_dom"/>
</dbReference>
<comment type="caution">
    <text evidence="15">The sequence shown here is derived from an EMBL/GenBank/DDBJ whole genome shotgun (WGS) entry which is preliminary data.</text>
</comment>
<dbReference type="InterPro" id="IPR001650">
    <property type="entry name" value="Helicase_C-like"/>
</dbReference>
<dbReference type="Pfam" id="PF25430">
    <property type="entry name" value="DDX23"/>
    <property type="match status" value="1"/>
</dbReference>
<comment type="catalytic activity">
    <reaction evidence="9">
        <text>ATP + H2O = ADP + phosphate + H(+)</text>
        <dbReference type="Rhea" id="RHEA:13065"/>
        <dbReference type="ChEBI" id="CHEBI:15377"/>
        <dbReference type="ChEBI" id="CHEBI:15378"/>
        <dbReference type="ChEBI" id="CHEBI:30616"/>
        <dbReference type="ChEBI" id="CHEBI:43474"/>
        <dbReference type="ChEBI" id="CHEBI:456216"/>
        <dbReference type="EC" id="3.6.4.13"/>
    </reaction>
</comment>
<evidence type="ECO:0000259" key="13">
    <source>
        <dbReference type="PROSITE" id="PS51194"/>
    </source>
</evidence>
<dbReference type="SMART" id="SM00487">
    <property type="entry name" value="DEXDc"/>
    <property type="match status" value="1"/>
</dbReference>
<feature type="compositionally biased region" description="Polar residues" evidence="11">
    <location>
        <begin position="201"/>
        <end position="219"/>
    </location>
</feature>
<keyword evidence="4 15" id="KW-0378">Hydrolase</keyword>
<feature type="compositionally biased region" description="Basic residues" evidence="11">
    <location>
        <begin position="37"/>
        <end position="70"/>
    </location>
</feature>
<dbReference type="EC" id="3.6.4.13" evidence="1"/>
<accession>A0ABQ7GKQ7</accession>
<dbReference type="Gene3D" id="3.40.50.300">
    <property type="entry name" value="P-loop containing nucleotide triphosphate hydrolases"/>
    <property type="match status" value="2"/>
</dbReference>
<feature type="domain" description="Helicase ATP-binding" evidence="12">
    <location>
        <begin position="541"/>
        <end position="718"/>
    </location>
</feature>
<evidence type="ECO:0000256" key="2">
    <source>
        <dbReference type="ARBA" id="ARBA00022664"/>
    </source>
</evidence>
<feature type="compositionally biased region" description="Low complexity" evidence="11">
    <location>
        <begin position="137"/>
        <end position="149"/>
    </location>
</feature>
<dbReference type="InterPro" id="IPR014014">
    <property type="entry name" value="RNA_helicase_DEAD_Q_motif"/>
</dbReference>
<dbReference type="InterPro" id="IPR000629">
    <property type="entry name" value="RNA-helicase_DEAD-box_CS"/>
</dbReference>
<evidence type="ECO:0000259" key="12">
    <source>
        <dbReference type="PROSITE" id="PS51192"/>
    </source>
</evidence>
<dbReference type="CDD" id="cd18787">
    <property type="entry name" value="SF2_C_DEAD"/>
    <property type="match status" value="1"/>
</dbReference>
<feature type="compositionally biased region" description="Basic and acidic residues" evidence="11">
    <location>
        <begin position="11"/>
        <end position="36"/>
    </location>
</feature>
<dbReference type="SMART" id="SM00490">
    <property type="entry name" value="HELICc"/>
    <property type="match status" value="1"/>
</dbReference>
<comment type="similarity">
    <text evidence="8">Belongs to the DEAD box helicase family. DDX23/PRP28 subfamily.</text>
</comment>
<organism evidence="15 16">
    <name type="scientific">Dunaliella salina</name>
    <name type="common">Green alga</name>
    <name type="synonym">Protococcus salinus</name>
    <dbReference type="NCBI Taxonomy" id="3046"/>
    <lineage>
        <taxon>Eukaryota</taxon>
        <taxon>Viridiplantae</taxon>
        <taxon>Chlorophyta</taxon>
        <taxon>core chlorophytes</taxon>
        <taxon>Chlorophyceae</taxon>
        <taxon>CS clade</taxon>
        <taxon>Chlamydomonadales</taxon>
        <taxon>Dunaliellaceae</taxon>
        <taxon>Dunaliella</taxon>
    </lineage>
</organism>
<dbReference type="SUPFAM" id="SSF52540">
    <property type="entry name" value="P-loop containing nucleoside triphosphate hydrolases"/>
    <property type="match status" value="2"/>
</dbReference>
<dbReference type="EMBL" id="MU069717">
    <property type="protein sequence ID" value="KAF5835198.1"/>
    <property type="molecule type" value="Genomic_DNA"/>
</dbReference>
<evidence type="ECO:0000256" key="11">
    <source>
        <dbReference type="SAM" id="MobiDB-lite"/>
    </source>
</evidence>
<dbReference type="PROSITE" id="PS51194">
    <property type="entry name" value="HELICASE_CTER"/>
    <property type="match status" value="1"/>
</dbReference>
<protein>
    <recommendedName>
        <fullName evidence="1">RNA helicase</fullName>
        <ecNumber evidence="1">3.6.4.13</ecNumber>
    </recommendedName>
</protein>
<dbReference type="PROSITE" id="PS51192">
    <property type="entry name" value="HELICASE_ATP_BIND_1"/>
    <property type="match status" value="1"/>
</dbReference>
<evidence type="ECO:0000256" key="3">
    <source>
        <dbReference type="ARBA" id="ARBA00022741"/>
    </source>
</evidence>
<feature type="region of interest" description="Disordered" evidence="11">
    <location>
        <begin position="847"/>
        <end position="869"/>
    </location>
</feature>
<keyword evidence="16" id="KW-1185">Reference proteome</keyword>
<feature type="domain" description="DEAD-box RNA helicase Q" evidence="14">
    <location>
        <begin position="510"/>
        <end position="538"/>
    </location>
</feature>
<evidence type="ECO:0000256" key="4">
    <source>
        <dbReference type="ARBA" id="ARBA00022801"/>
    </source>
</evidence>
<dbReference type="InterPro" id="IPR057479">
    <property type="entry name" value="PRP28/DDX23-like_helical"/>
</dbReference>
<evidence type="ECO:0000313" key="16">
    <source>
        <dbReference type="Proteomes" id="UP000815325"/>
    </source>
</evidence>
<evidence type="ECO:0000256" key="5">
    <source>
        <dbReference type="ARBA" id="ARBA00022806"/>
    </source>
</evidence>
<dbReference type="Pfam" id="PF00270">
    <property type="entry name" value="DEAD"/>
    <property type="match status" value="1"/>
</dbReference>
<keyword evidence="6" id="KW-0067">ATP-binding</keyword>
<dbReference type="PANTHER" id="PTHR47958">
    <property type="entry name" value="ATP-DEPENDENT RNA HELICASE DBP3"/>
    <property type="match status" value="1"/>
</dbReference>
<feature type="compositionally biased region" description="Basic and acidic residues" evidence="11">
    <location>
        <begin position="180"/>
        <end position="190"/>
    </location>
</feature>
<keyword evidence="5" id="KW-0347">Helicase</keyword>
<evidence type="ECO:0000256" key="7">
    <source>
        <dbReference type="ARBA" id="ARBA00023187"/>
    </source>
</evidence>
<sequence>MPSGSHSRSQSPDRKRVKHEEEVGNRHGDEKADKERSHHKSEKHHKDKSHKSEKHHKDKSHKSEKHHKDRSHKDRDKDDAHRGSKREREEDGKHMDTSPPREHAHEHAFENGSAGKAEVKQEVKEEEMEEAEHKQQQQRQQQQQQQQQQPSKPRVKEEEGEGEEKPPKGSNPANTPPKSEPGKAADKPDKPTAPPTKEPPSNSQPSNGTAPASGRNNNGRAEPLSLEELLKRKKQQQQEEAKPRFLSKKEREALALERLNAARAGVAGAPSAAAAAAGNTRMAANGLPLPPPPPTSSTRDRERDRDYDRDRDRGRERDRERERERDRDRDRRRDRGRETDEERRKLTEEREREKELELIKQQYLGLNKPKKRVVRPSEKFKFNFDWGADEDTSRDLNPLYATPHEATLLFGRGMRAGIDRREQKKRAAEFEADMLRKSREAFGLATDTLQSRNADATRAMVADRYEGADMRVEKHWTEKSLEEMTERDWRIFREDFSISYKGSNTVLPMRNWDELKLPKEIRKAIDKVGYTKPSPIQMAAIPLGLRQRDVIGVAETGSGKTAAFVIPMLNYILKQPPMTEANSADGPYAVVLAPTRELAQQIEEETIKLAHYTNFHTVAIVGGQSIEDQGAKLRKGCEIVIATPMRLLDCLDRAYAVLNQCHYIVLDEADRMIDLGFDPQVERLAKKYLRRPVVVNIGTAGRATDAVTQRVQMVKENEKPARLEQVHSRCRVTNSKSSVRCTVLHGGKQQDQREVSIKGFRDDTFNILIATDVAGRGIDVPDVALVINYDMPNSVEAYTHRIGRTGRAGRKGIAITFLTMGDQEVFYDLNRLLIDCKAAVPPELARHEATKVKPGGLNQRKPDVQYAKK</sequence>
<feature type="compositionally biased region" description="Basic and acidic residues" evidence="11">
    <location>
        <begin position="71"/>
        <end position="109"/>
    </location>
</feature>
<dbReference type="CDD" id="cd17945">
    <property type="entry name" value="DEADc_DDX23"/>
    <property type="match status" value="1"/>
</dbReference>
<dbReference type="Proteomes" id="UP000815325">
    <property type="component" value="Unassembled WGS sequence"/>
</dbReference>
<feature type="domain" description="Helicase C-terminal" evidence="13">
    <location>
        <begin position="680"/>
        <end position="848"/>
    </location>
</feature>
<feature type="compositionally biased region" description="Polar residues" evidence="11">
    <location>
        <begin position="1"/>
        <end position="10"/>
    </location>
</feature>
<evidence type="ECO:0000256" key="1">
    <source>
        <dbReference type="ARBA" id="ARBA00012552"/>
    </source>
</evidence>
<feature type="region of interest" description="Disordered" evidence="11">
    <location>
        <begin position="264"/>
        <end position="354"/>
    </location>
</feature>
<name>A0ABQ7GKQ7_DUNSA</name>
<proteinExistence type="inferred from homology"/>
<evidence type="ECO:0000256" key="9">
    <source>
        <dbReference type="ARBA" id="ARBA00047984"/>
    </source>
</evidence>
<feature type="compositionally biased region" description="Basic and acidic residues" evidence="11">
    <location>
        <begin position="298"/>
        <end position="354"/>
    </location>
</feature>
<evidence type="ECO:0000259" key="14">
    <source>
        <dbReference type="PROSITE" id="PS51195"/>
    </source>
</evidence>
<keyword evidence="3" id="KW-0547">Nucleotide-binding</keyword>
<dbReference type="InterPro" id="IPR027417">
    <property type="entry name" value="P-loop_NTPase"/>
</dbReference>
<reference evidence="15" key="1">
    <citation type="submission" date="2017-08" db="EMBL/GenBank/DDBJ databases">
        <authorList>
            <person name="Polle J.E."/>
            <person name="Barry K."/>
            <person name="Cushman J."/>
            <person name="Schmutz J."/>
            <person name="Tran D."/>
            <person name="Hathwaick L.T."/>
            <person name="Yim W.C."/>
            <person name="Jenkins J."/>
            <person name="Mckie-Krisberg Z.M."/>
            <person name="Prochnik S."/>
            <person name="Lindquist E."/>
            <person name="Dockter R.B."/>
            <person name="Adam C."/>
            <person name="Molina H."/>
            <person name="Bunkerborg J."/>
            <person name="Jin E."/>
            <person name="Buchheim M."/>
            <person name="Magnuson J."/>
        </authorList>
    </citation>
    <scope>NUCLEOTIDE SEQUENCE</scope>
    <source>
        <strain evidence="15">CCAP 19/18</strain>
    </source>
</reference>
<feature type="region of interest" description="Disordered" evidence="11">
    <location>
        <begin position="1"/>
        <end position="249"/>
    </location>
</feature>
<feature type="compositionally biased region" description="Low complexity" evidence="11">
    <location>
        <begin position="264"/>
        <end position="287"/>
    </location>
</feature>
<keyword evidence="2" id="KW-0507">mRNA processing</keyword>
<dbReference type="GO" id="GO:0016787">
    <property type="term" value="F:hydrolase activity"/>
    <property type="evidence" value="ECO:0007669"/>
    <property type="project" value="UniProtKB-KW"/>
</dbReference>
<keyword evidence="7" id="KW-0508">mRNA splicing</keyword>